<dbReference type="AlphaFoldDB" id="X1GYP2"/>
<organism evidence="2">
    <name type="scientific">marine sediment metagenome</name>
    <dbReference type="NCBI Taxonomy" id="412755"/>
    <lineage>
        <taxon>unclassified sequences</taxon>
        <taxon>metagenomes</taxon>
        <taxon>ecological metagenomes</taxon>
    </lineage>
</organism>
<gene>
    <name evidence="2" type="ORF">S03H2_50098</name>
</gene>
<feature type="compositionally biased region" description="Basic and acidic residues" evidence="1">
    <location>
        <begin position="142"/>
        <end position="161"/>
    </location>
</feature>
<protein>
    <submittedName>
        <fullName evidence="2">Uncharacterized protein</fullName>
    </submittedName>
</protein>
<dbReference type="EMBL" id="BARU01031698">
    <property type="protein sequence ID" value="GAH63021.1"/>
    <property type="molecule type" value="Genomic_DNA"/>
</dbReference>
<name>X1GYP2_9ZZZZ</name>
<proteinExistence type="predicted"/>
<sequence>MTTEETVEKGISSIVGALTDPIIVFPGGWGDSLPEWLKSTITLERLVMNMRVLKGEEMTGTDAEACAYLYTASLTQPPGHDWTQIYLYIAGQVCEKWRTKESGVTMPDDIRVESITDDQMRDLNRLKAWLYHKRTTIRLDRDRAERRQKKEEEAERRKEEQPALFYF</sequence>
<comment type="caution">
    <text evidence="2">The sequence shown here is derived from an EMBL/GenBank/DDBJ whole genome shotgun (WGS) entry which is preliminary data.</text>
</comment>
<evidence type="ECO:0000313" key="2">
    <source>
        <dbReference type="EMBL" id="GAH63021.1"/>
    </source>
</evidence>
<accession>X1GYP2</accession>
<feature type="region of interest" description="Disordered" evidence="1">
    <location>
        <begin position="142"/>
        <end position="167"/>
    </location>
</feature>
<evidence type="ECO:0000256" key="1">
    <source>
        <dbReference type="SAM" id="MobiDB-lite"/>
    </source>
</evidence>
<reference evidence="2" key="1">
    <citation type="journal article" date="2014" name="Front. Microbiol.">
        <title>High frequency of phylogenetically diverse reductive dehalogenase-homologous genes in deep subseafloor sedimentary metagenomes.</title>
        <authorList>
            <person name="Kawai M."/>
            <person name="Futagami T."/>
            <person name="Toyoda A."/>
            <person name="Takaki Y."/>
            <person name="Nishi S."/>
            <person name="Hori S."/>
            <person name="Arai W."/>
            <person name="Tsubouchi T."/>
            <person name="Morono Y."/>
            <person name="Uchiyama I."/>
            <person name="Ito T."/>
            <person name="Fujiyama A."/>
            <person name="Inagaki F."/>
            <person name="Takami H."/>
        </authorList>
    </citation>
    <scope>NUCLEOTIDE SEQUENCE</scope>
    <source>
        <strain evidence="2">Expedition CK06-06</strain>
    </source>
</reference>